<dbReference type="Proteomes" id="UP001057402">
    <property type="component" value="Chromosome 5"/>
</dbReference>
<comment type="caution">
    <text evidence="1">The sequence shown here is derived from an EMBL/GenBank/DDBJ whole genome shotgun (WGS) entry which is preliminary data.</text>
</comment>
<sequence length="97" mass="11439">MALLRRQLAYAKIEAEDPEELKHRKARFLIYKALERAEAISRPRQSFLGVRLYTTKAKIGKRLRKPGRRATRILAVARATLFRKISRQFKYLEALVR</sequence>
<protein>
    <submittedName>
        <fullName evidence="1">Uncharacterized protein</fullName>
    </submittedName>
</protein>
<gene>
    <name evidence="1" type="ORF">MLD38_019402</name>
</gene>
<dbReference type="EMBL" id="CM042884">
    <property type="protein sequence ID" value="KAI4371136.1"/>
    <property type="molecule type" value="Genomic_DNA"/>
</dbReference>
<reference evidence="2" key="1">
    <citation type="journal article" date="2023" name="Front. Plant Sci.">
        <title>Chromosomal-level genome assembly of Melastoma candidum provides insights into trichome evolution.</title>
        <authorList>
            <person name="Zhong Y."/>
            <person name="Wu W."/>
            <person name="Sun C."/>
            <person name="Zou P."/>
            <person name="Liu Y."/>
            <person name="Dai S."/>
            <person name="Zhou R."/>
        </authorList>
    </citation>
    <scope>NUCLEOTIDE SEQUENCE [LARGE SCALE GENOMIC DNA]</scope>
</reference>
<keyword evidence="2" id="KW-1185">Reference proteome</keyword>
<accession>A0ACB9QZZ3</accession>
<name>A0ACB9QZZ3_9MYRT</name>
<proteinExistence type="predicted"/>
<organism evidence="1 2">
    <name type="scientific">Melastoma candidum</name>
    <dbReference type="NCBI Taxonomy" id="119954"/>
    <lineage>
        <taxon>Eukaryota</taxon>
        <taxon>Viridiplantae</taxon>
        <taxon>Streptophyta</taxon>
        <taxon>Embryophyta</taxon>
        <taxon>Tracheophyta</taxon>
        <taxon>Spermatophyta</taxon>
        <taxon>Magnoliopsida</taxon>
        <taxon>eudicotyledons</taxon>
        <taxon>Gunneridae</taxon>
        <taxon>Pentapetalae</taxon>
        <taxon>rosids</taxon>
        <taxon>malvids</taxon>
        <taxon>Myrtales</taxon>
        <taxon>Melastomataceae</taxon>
        <taxon>Melastomatoideae</taxon>
        <taxon>Melastomateae</taxon>
        <taxon>Melastoma</taxon>
    </lineage>
</organism>
<evidence type="ECO:0000313" key="2">
    <source>
        <dbReference type="Proteomes" id="UP001057402"/>
    </source>
</evidence>
<evidence type="ECO:0000313" key="1">
    <source>
        <dbReference type="EMBL" id="KAI4371136.1"/>
    </source>
</evidence>